<dbReference type="STRING" id="610130.Closa_2767"/>
<reference evidence="1" key="1">
    <citation type="submission" date="2010-07" db="EMBL/GenBank/DDBJ databases">
        <title>Complete sequence of Clostridium saccharolyticum WM1.</title>
        <authorList>
            <consortium name="US DOE Joint Genome Institute"/>
            <person name="Lucas S."/>
            <person name="Copeland A."/>
            <person name="Lapidus A."/>
            <person name="Cheng J.-F."/>
            <person name="Bruce D."/>
            <person name="Goodwin L."/>
            <person name="Pitluck S."/>
            <person name="Chertkov O."/>
            <person name="Detter J.C."/>
            <person name="Han C."/>
            <person name="Tapia R."/>
            <person name="Land M."/>
            <person name="Hauser L."/>
            <person name="Chang Y.-J."/>
            <person name="Jeffries C."/>
            <person name="Kyrpides N."/>
            <person name="Ivanova N."/>
            <person name="Mikhailova N."/>
            <person name="Mouttaki H."/>
            <person name="Lin L."/>
            <person name="Zhou J."/>
            <person name="Hemme C.L."/>
            <person name="Woyke T."/>
        </authorList>
    </citation>
    <scope>NUCLEOTIDE SEQUENCE [LARGE SCALE GENOMIC DNA]</scope>
    <source>
        <strain evidence="1">WM1</strain>
    </source>
</reference>
<name>D9R699_LACSW</name>
<dbReference type="PaxDb" id="610130-Closa_2767"/>
<dbReference type="AlphaFoldDB" id="D9R699"/>
<dbReference type="EMBL" id="CP002109">
    <property type="protein sequence ID" value="ADL05309.1"/>
    <property type="molecule type" value="Genomic_DNA"/>
</dbReference>
<accession>D9R699</accession>
<dbReference type="KEGG" id="csh:Closa_2767"/>
<proteinExistence type="predicted"/>
<keyword evidence="2" id="KW-1185">Reference proteome</keyword>
<dbReference type="Proteomes" id="UP000001662">
    <property type="component" value="Chromosome"/>
</dbReference>
<evidence type="ECO:0000313" key="2">
    <source>
        <dbReference type="Proteomes" id="UP000001662"/>
    </source>
</evidence>
<sequence length="206" mass="24216">MIYLIGRVDAMRKESKVMKQCSLMFKGLNIEREGVLHKTKLLLKIYRPVVWSASSRALEVCESAEIYCSRTMEEALEYLANYAPEFEQDRFSEKVKSLFETQWLIALIDNAMNKIYDYPDNGKLYHEILSKQYLTVYKYSEFEMLELLNLERSTYYDKKKEALELFAICLWGYTIPSMRGIFGPINDDLEIPNFFQTGNTPTNTRL</sequence>
<protein>
    <submittedName>
        <fullName evidence="1">Uncharacterized protein</fullName>
    </submittedName>
</protein>
<gene>
    <name evidence="1" type="ordered locus">Closa_2767</name>
</gene>
<dbReference type="HOGENOM" id="CLU_114887_0_0_9"/>
<dbReference type="eggNOG" id="ENOG5032SQ6">
    <property type="taxonomic scope" value="Bacteria"/>
</dbReference>
<evidence type="ECO:0000313" key="1">
    <source>
        <dbReference type="EMBL" id="ADL05309.1"/>
    </source>
</evidence>
<organism evidence="1 2">
    <name type="scientific">Lacrimispora saccharolytica (strain ATCC 35040 / DSM 2544 / NRCC 2533 / WM1)</name>
    <name type="common">Clostridium saccharolyticum</name>
    <dbReference type="NCBI Taxonomy" id="610130"/>
    <lineage>
        <taxon>Bacteria</taxon>
        <taxon>Bacillati</taxon>
        <taxon>Bacillota</taxon>
        <taxon>Clostridia</taxon>
        <taxon>Lachnospirales</taxon>
        <taxon>Lachnospiraceae</taxon>
        <taxon>Lacrimispora</taxon>
    </lineage>
</organism>